<keyword evidence="1" id="KW-0472">Membrane</keyword>
<organism evidence="2 3">
    <name type="scientific">Cohnella candidum</name>
    <dbReference type="NCBI Taxonomy" id="2674991"/>
    <lineage>
        <taxon>Bacteria</taxon>
        <taxon>Bacillati</taxon>
        <taxon>Bacillota</taxon>
        <taxon>Bacilli</taxon>
        <taxon>Bacillales</taxon>
        <taxon>Paenibacillaceae</taxon>
        <taxon>Cohnella</taxon>
    </lineage>
</organism>
<protein>
    <submittedName>
        <fullName evidence="2">Uncharacterized protein</fullName>
    </submittedName>
</protein>
<dbReference type="AlphaFoldDB" id="A0A3G3JZK3"/>
<accession>A0A3G3JZK3</accession>
<reference evidence="2 3" key="1">
    <citation type="submission" date="2018-10" db="EMBL/GenBank/DDBJ databases">
        <title>Genome Sequence of Cohnella sp.</title>
        <authorList>
            <person name="Srinivasan S."/>
            <person name="Kim M.K."/>
        </authorList>
    </citation>
    <scope>NUCLEOTIDE SEQUENCE [LARGE SCALE GENOMIC DNA]</scope>
    <source>
        <strain evidence="2 3">18JY8-7</strain>
    </source>
</reference>
<feature type="transmembrane region" description="Helical" evidence="1">
    <location>
        <begin position="12"/>
        <end position="34"/>
    </location>
</feature>
<dbReference type="RefSeq" id="WP_123041383.1">
    <property type="nucleotide sequence ID" value="NZ_CP033433.1"/>
</dbReference>
<name>A0A3G3JZK3_9BACL</name>
<keyword evidence="1" id="KW-0812">Transmembrane</keyword>
<keyword evidence="1" id="KW-1133">Transmembrane helix</keyword>
<sequence length="59" mass="6376">MMTLGRVARCLTVGFVLAVIGIGLLPFLLVFMLIDVNGLTEFDPTPVYTMVSKFIGVGK</sequence>
<dbReference type="EMBL" id="CP033433">
    <property type="protein sequence ID" value="AYQ73301.1"/>
    <property type="molecule type" value="Genomic_DNA"/>
</dbReference>
<dbReference type="Proteomes" id="UP000269097">
    <property type="component" value="Chromosome"/>
</dbReference>
<evidence type="ECO:0000313" key="2">
    <source>
        <dbReference type="EMBL" id="AYQ73301.1"/>
    </source>
</evidence>
<proteinExistence type="predicted"/>
<dbReference type="KEGG" id="coh:EAV92_12420"/>
<evidence type="ECO:0000313" key="3">
    <source>
        <dbReference type="Proteomes" id="UP000269097"/>
    </source>
</evidence>
<gene>
    <name evidence="2" type="ORF">EAV92_12420</name>
</gene>
<keyword evidence="3" id="KW-1185">Reference proteome</keyword>
<evidence type="ECO:0000256" key="1">
    <source>
        <dbReference type="SAM" id="Phobius"/>
    </source>
</evidence>